<organism evidence="1">
    <name type="scientific">Octopus bimaculoides</name>
    <name type="common">California two-spotted octopus</name>
    <dbReference type="NCBI Taxonomy" id="37653"/>
    <lineage>
        <taxon>Eukaryota</taxon>
        <taxon>Metazoa</taxon>
        <taxon>Spiralia</taxon>
        <taxon>Lophotrochozoa</taxon>
        <taxon>Mollusca</taxon>
        <taxon>Cephalopoda</taxon>
        <taxon>Coleoidea</taxon>
        <taxon>Octopodiformes</taxon>
        <taxon>Octopoda</taxon>
        <taxon>Incirrata</taxon>
        <taxon>Octopodidae</taxon>
        <taxon>Octopus</taxon>
    </lineage>
</organism>
<reference evidence="1" key="1">
    <citation type="submission" date="2015-07" db="EMBL/GenBank/DDBJ databases">
        <title>MeaNS - Measles Nucleotide Surveillance Program.</title>
        <authorList>
            <person name="Tran T."/>
            <person name="Druce J."/>
        </authorList>
    </citation>
    <scope>NUCLEOTIDE SEQUENCE</scope>
    <source>
        <strain evidence="1">UCB-OBI-ISO-001</strain>
        <tissue evidence="1">Gonad</tissue>
    </source>
</reference>
<dbReference type="EMBL" id="KQ419790">
    <property type="protein sequence ID" value="KOF82347.1"/>
    <property type="molecule type" value="Genomic_DNA"/>
</dbReference>
<gene>
    <name evidence="1" type="ORF">OCBIM_22025408mg</name>
</gene>
<accession>A0A0L8GZH7</accession>
<sequence>MVFIAPGHLLHKKAIFPVNLPLMLLHLLCIHSLHWVHLIEFLPIPFLQIDQGQLPEGVCDVFAFLITRTLVFATLTLRPFDSKPCFHT</sequence>
<name>A0A0L8GZH7_OCTBM</name>
<dbReference type="AlphaFoldDB" id="A0A0L8GZH7"/>
<evidence type="ECO:0000313" key="1">
    <source>
        <dbReference type="EMBL" id="KOF82347.1"/>
    </source>
</evidence>
<protein>
    <submittedName>
        <fullName evidence="1">Uncharacterized protein</fullName>
    </submittedName>
</protein>
<proteinExistence type="predicted"/>